<dbReference type="PROSITE" id="PS50011">
    <property type="entry name" value="PROTEIN_KINASE_DOM"/>
    <property type="match status" value="1"/>
</dbReference>
<protein>
    <recommendedName>
        <fullName evidence="5">Protein kinase domain-containing protein</fullName>
    </recommendedName>
</protein>
<dbReference type="InterPro" id="IPR011009">
    <property type="entry name" value="Kinase-like_dom_sf"/>
</dbReference>
<dbReference type="GO" id="GO:0000407">
    <property type="term" value="C:phagophore assembly site"/>
    <property type="evidence" value="ECO:0007669"/>
    <property type="project" value="TreeGrafter"/>
</dbReference>
<dbReference type="GO" id="GO:0000045">
    <property type="term" value="P:autophagosome assembly"/>
    <property type="evidence" value="ECO:0007669"/>
    <property type="project" value="TreeGrafter"/>
</dbReference>
<dbReference type="Gene3D" id="1.10.510.10">
    <property type="entry name" value="Transferase(Phosphotransferase) domain 1"/>
    <property type="match status" value="1"/>
</dbReference>
<dbReference type="AlphaFoldDB" id="A0A6B2LCS3"/>
<keyword evidence="4" id="KW-0067">ATP-binding</keyword>
<evidence type="ECO:0000256" key="1">
    <source>
        <dbReference type="ARBA" id="ARBA00022679"/>
    </source>
</evidence>
<dbReference type="PANTHER" id="PTHR24348:SF22">
    <property type="entry name" value="NON-SPECIFIC SERINE_THREONINE PROTEIN KINASE"/>
    <property type="match status" value="1"/>
</dbReference>
<dbReference type="SUPFAM" id="SSF56112">
    <property type="entry name" value="Protein kinase-like (PK-like)"/>
    <property type="match status" value="1"/>
</dbReference>
<dbReference type="EMBL" id="GIBP01005874">
    <property type="protein sequence ID" value="NDV34843.1"/>
    <property type="molecule type" value="Transcribed_RNA"/>
</dbReference>
<keyword evidence="1" id="KW-0808">Transferase</keyword>
<accession>A0A6B2LCS3</accession>
<dbReference type="InterPro" id="IPR045269">
    <property type="entry name" value="Atg1-like"/>
</dbReference>
<dbReference type="GO" id="GO:0005524">
    <property type="term" value="F:ATP binding"/>
    <property type="evidence" value="ECO:0007669"/>
    <property type="project" value="UniProtKB-KW"/>
</dbReference>
<dbReference type="GO" id="GO:0004674">
    <property type="term" value="F:protein serine/threonine kinase activity"/>
    <property type="evidence" value="ECO:0007669"/>
    <property type="project" value="InterPro"/>
</dbReference>
<dbReference type="PANTHER" id="PTHR24348">
    <property type="entry name" value="SERINE/THREONINE-PROTEIN KINASE UNC-51-RELATED"/>
    <property type="match status" value="1"/>
</dbReference>
<name>A0A6B2LCS3_9EUKA</name>
<proteinExistence type="predicted"/>
<evidence type="ECO:0000256" key="4">
    <source>
        <dbReference type="ARBA" id="ARBA00022840"/>
    </source>
</evidence>
<dbReference type="InterPro" id="IPR000719">
    <property type="entry name" value="Prot_kinase_dom"/>
</dbReference>
<dbReference type="GO" id="GO:0005829">
    <property type="term" value="C:cytosol"/>
    <property type="evidence" value="ECO:0007669"/>
    <property type="project" value="TreeGrafter"/>
</dbReference>
<evidence type="ECO:0000259" key="5">
    <source>
        <dbReference type="PROSITE" id="PS50011"/>
    </source>
</evidence>
<dbReference type="GO" id="GO:0010506">
    <property type="term" value="P:regulation of autophagy"/>
    <property type="evidence" value="ECO:0007669"/>
    <property type="project" value="InterPro"/>
</dbReference>
<sequence>MIPRHIWRAVSKGDPSLPLVAKVSSKTARRTRKNYLAALSVLQTLKHPNLIVLHHHQETTGWFYLFLEYHPRPTQTLTQTLQSHPLTDPLVLKIALQVSCVLAYMHQHGWGHRDIKPCNILFNPQTEHVTVLDLGFAAPTEELCEDFTGSPLYAAPEVLAFERYSVPKSDSWSLGIVLYQLLHFGSYPFMGDTLEGLTESVLHDPLEFPKEDTCSELKIQLQSITAKLLCKSPNERAYAVQVKEMLTSLSNQQQQLDFEENNPYNFYIKSSQ</sequence>
<dbReference type="GO" id="GO:0016020">
    <property type="term" value="C:membrane"/>
    <property type="evidence" value="ECO:0007669"/>
    <property type="project" value="TreeGrafter"/>
</dbReference>
<dbReference type="Pfam" id="PF00069">
    <property type="entry name" value="Pkinase"/>
    <property type="match status" value="1"/>
</dbReference>
<evidence type="ECO:0000256" key="3">
    <source>
        <dbReference type="ARBA" id="ARBA00022777"/>
    </source>
</evidence>
<evidence type="ECO:0000256" key="2">
    <source>
        <dbReference type="ARBA" id="ARBA00022741"/>
    </source>
</evidence>
<dbReference type="GO" id="GO:0005776">
    <property type="term" value="C:autophagosome"/>
    <property type="evidence" value="ECO:0007669"/>
    <property type="project" value="TreeGrafter"/>
</dbReference>
<keyword evidence="3" id="KW-0418">Kinase</keyword>
<organism evidence="6">
    <name type="scientific">Arcella intermedia</name>
    <dbReference type="NCBI Taxonomy" id="1963864"/>
    <lineage>
        <taxon>Eukaryota</taxon>
        <taxon>Amoebozoa</taxon>
        <taxon>Tubulinea</taxon>
        <taxon>Elardia</taxon>
        <taxon>Arcellinida</taxon>
        <taxon>Sphaerothecina</taxon>
        <taxon>Arcellidae</taxon>
        <taxon>Arcella</taxon>
    </lineage>
</organism>
<evidence type="ECO:0000313" key="6">
    <source>
        <dbReference type="EMBL" id="NDV34843.1"/>
    </source>
</evidence>
<reference evidence="6" key="1">
    <citation type="journal article" date="2020" name="J. Eukaryot. Microbiol.">
        <title>De novo Sequencing, Assembly and Annotation of the Transcriptome for the Free-Living Testate Amoeba Arcella intermedia.</title>
        <authorList>
            <person name="Ribeiro G.M."/>
            <person name="Porfirio-Sousa A.L."/>
            <person name="Maurer-Alcala X.X."/>
            <person name="Katz L.A."/>
            <person name="Lahr D.J.G."/>
        </authorList>
    </citation>
    <scope>NUCLEOTIDE SEQUENCE</scope>
</reference>
<feature type="domain" description="Protein kinase" evidence="5">
    <location>
        <begin position="1"/>
        <end position="249"/>
    </location>
</feature>
<dbReference type="SMART" id="SM00220">
    <property type="entry name" value="S_TKc"/>
    <property type="match status" value="1"/>
</dbReference>
<keyword evidence="2" id="KW-0547">Nucleotide-binding</keyword>